<gene>
    <name evidence="9 11" type="primary">pyrE</name>
    <name evidence="11" type="ORF">NCTC1659_01096</name>
</gene>
<keyword evidence="7 9" id="KW-0808">Transferase</keyword>
<dbReference type="HAMAP" id="MF_01208">
    <property type="entry name" value="PyrE"/>
    <property type="match status" value="1"/>
</dbReference>
<feature type="binding site" evidence="9">
    <location>
        <begin position="34"/>
        <end position="35"/>
    </location>
    <ligand>
        <name>orotate</name>
        <dbReference type="ChEBI" id="CHEBI:30839"/>
    </ligand>
</feature>
<dbReference type="CDD" id="cd06223">
    <property type="entry name" value="PRTases_typeI"/>
    <property type="match status" value="1"/>
</dbReference>
<dbReference type="GO" id="GO:0005737">
    <property type="term" value="C:cytoplasm"/>
    <property type="evidence" value="ECO:0007669"/>
    <property type="project" value="TreeGrafter"/>
</dbReference>
<comment type="function">
    <text evidence="1 9">Catalyzes the transfer of a ribosyl phosphate group from 5-phosphoribose 1-diphosphate to orotate, leading to the formation of orotidine monophosphate (OMP).</text>
</comment>
<evidence type="ECO:0000256" key="2">
    <source>
        <dbReference type="ARBA" id="ARBA00004889"/>
    </source>
</evidence>
<comment type="pathway">
    <text evidence="2 9">Pyrimidine metabolism; UMP biosynthesis via de novo pathway; UMP from orotate: step 1/2.</text>
</comment>
<protein>
    <recommendedName>
        <fullName evidence="5 9">Orotate phosphoribosyltransferase</fullName>
        <shortName evidence="9">OPRT</shortName>
        <shortName evidence="9">OPRTase</shortName>
        <ecNumber evidence="5 9">2.4.2.10</ecNumber>
    </recommendedName>
</protein>
<dbReference type="InterPro" id="IPR023031">
    <property type="entry name" value="OPRT"/>
</dbReference>
<evidence type="ECO:0000313" key="12">
    <source>
        <dbReference type="Proteomes" id="UP000254329"/>
    </source>
</evidence>
<dbReference type="PANTHER" id="PTHR46683:SF1">
    <property type="entry name" value="OROTATE PHOSPHORIBOSYLTRANSFERASE 1-RELATED"/>
    <property type="match status" value="1"/>
</dbReference>
<accession>A0A1V4B2A3</accession>
<feature type="binding site" description="in other chain" evidence="9">
    <location>
        <position position="100"/>
    </location>
    <ligand>
        <name>5-phospho-alpha-D-ribose 1-diphosphate</name>
        <dbReference type="ChEBI" id="CHEBI:58017"/>
        <note>ligand shared between dimeric partners</note>
    </ligand>
</feature>
<dbReference type="PANTHER" id="PTHR46683">
    <property type="entry name" value="OROTATE PHOSPHORIBOSYLTRANSFERASE 1-RELATED"/>
    <property type="match status" value="1"/>
</dbReference>
<feature type="binding site" evidence="9">
    <location>
        <position position="99"/>
    </location>
    <ligand>
        <name>5-phospho-alpha-D-ribose 1-diphosphate</name>
        <dbReference type="ChEBI" id="CHEBI:58017"/>
        <note>ligand shared between dimeric partners</note>
    </ligand>
</feature>
<dbReference type="GO" id="GO:0046132">
    <property type="term" value="P:pyrimidine ribonucleoside biosynthetic process"/>
    <property type="evidence" value="ECO:0007669"/>
    <property type="project" value="TreeGrafter"/>
</dbReference>
<keyword evidence="12" id="KW-1185">Reference proteome</keyword>
<dbReference type="EC" id="2.4.2.10" evidence="5 9"/>
<evidence type="ECO:0000256" key="7">
    <source>
        <dbReference type="ARBA" id="ARBA00022679"/>
    </source>
</evidence>
<feature type="binding site" evidence="9">
    <location>
        <position position="156"/>
    </location>
    <ligand>
        <name>orotate</name>
        <dbReference type="ChEBI" id="CHEBI:30839"/>
    </ligand>
</feature>
<comment type="catalytic activity">
    <reaction evidence="9">
        <text>orotidine 5'-phosphate + diphosphate = orotate + 5-phospho-alpha-D-ribose 1-diphosphate</text>
        <dbReference type="Rhea" id="RHEA:10380"/>
        <dbReference type="ChEBI" id="CHEBI:30839"/>
        <dbReference type="ChEBI" id="CHEBI:33019"/>
        <dbReference type="ChEBI" id="CHEBI:57538"/>
        <dbReference type="ChEBI" id="CHEBI:58017"/>
        <dbReference type="EC" id="2.4.2.10"/>
    </reaction>
</comment>
<evidence type="ECO:0000256" key="3">
    <source>
        <dbReference type="ARBA" id="ARBA00006340"/>
    </source>
</evidence>
<feature type="binding site" evidence="9">
    <location>
        <position position="103"/>
    </location>
    <ligand>
        <name>5-phospho-alpha-D-ribose 1-diphosphate</name>
        <dbReference type="ChEBI" id="CHEBI:58017"/>
        <note>ligand shared between dimeric partners</note>
    </ligand>
</feature>
<sequence length="213" mass="23901">MQDYKIEFIQFALSRGVLKFGEFTLKSGRKSPYFFNAGLFNTGADLARLGDFYAQAIQANQLDYDVIFGPAYKGIPIGSAVSIALFNRFNLDKPVCFNRKEVKDHGEGGNLIGSPLQNKVLLVDDVITAGTAIREAMDLISANNAQLSAVVIALNRKERGRSELSAIQEVERDYQCHVLSIIDLDDLMQFIKQDPQYNQYIPAMQQYRDEYGV</sequence>
<dbReference type="Pfam" id="PF00156">
    <property type="entry name" value="Pribosyltran"/>
    <property type="match status" value="1"/>
</dbReference>
<evidence type="ECO:0000256" key="6">
    <source>
        <dbReference type="ARBA" id="ARBA00022676"/>
    </source>
</evidence>
<feature type="binding site" evidence="9">
    <location>
        <position position="128"/>
    </location>
    <ligand>
        <name>orotate</name>
        <dbReference type="ChEBI" id="CHEBI:30839"/>
    </ligand>
</feature>
<dbReference type="AlphaFoldDB" id="A0A1V4B2A3"/>
<dbReference type="RefSeq" id="WP_078217911.1">
    <property type="nucleotide sequence ID" value="NZ_MUXZ01000008.1"/>
</dbReference>
<dbReference type="GO" id="GO:0000287">
    <property type="term" value="F:magnesium ion binding"/>
    <property type="evidence" value="ECO:0007669"/>
    <property type="project" value="UniProtKB-UniRule"/>
</dbReference>
<dbReference type="InterPro" id="IPR004467">
    <property type="entry name" value="Or_phspho_trans_dom"/>
</dbReference>
<feature type="binding site" description="in other chain" evidence="9">
    <location>
        <begin position="124"/>
        <end position="132"/>
    </location>
    <ligand>
        <name>5-phospho-alpha-D-ribose 1-diphosphate</name>
        <dbReference type="ChEBI" id="CHEBI:58017"/>
        <note>ligand shared between dimeric partners</note>
    </ligand>
</feature>
<evidence type="ECO:0000256" key="1">
    <source>
        <dbReference type="ARBA" id="ARBA00003769"/>
    </source>
</evidence>
<dbReference type="Proteomes" id="UP000254329">
    <property type="component" value="Unassembled WGS sequence"/>
</dbReference>
<dbReference type="UniPathway" id="UPA00070">
    <property type="reaction ID" value="UER00119"/>
</dbReference>
<dbReference type="GO" id="GO:0044205">
    <property type="term" value="P:'de novo' UMP biosynthetic process"/>
    <property type="evidence" value="ECO:0007669"/>
    <property type="project" value="UniProtKB-UniRule"/>
</dbReference>
<dbReference type="InterPro" id="IPR029057">
    <property type="entry name" value="PRTase-like"/>
</dbReference>
<dbReference type="SUPFAM" id="SSF53271">
    <property type="entry name" value="PRTase-like"/>
    <property type="match status" value="1"/>
</dbReference>
<name>A0A1V4B2A3_9PAST</name>
<feature type="binding site" description="in other chain" evidence="9">
    <location>
        <begin position="72"/>
        <end position="73"/>
    </location>
    <ligand>
        <name>5-phospho-alpha-D-ribose 1-diphosphate</name>
        <dbReference type="ChEBI" id="CHEBI:58017"/>
        <note>ligand shared between dimeric partners</note>
    </ligand>
</feature>
<evidence type="ECO:0000256" key="9">
    <source>
        <dbReference type="HAMAP-Rule" id="MF_01208"/>
    </source>
</evidence>
<comment type="subunit">
    <text evidence="4 9">Homodimer.</text>
</comment>
<dbReference type="EMBL" id="UGHF01000001">
    <property type="protein sequence ID" value="STO59831.1"/>
    <property type="molecule type" value="Genomic_DNA"/>
</dbReference>
<evidence type="ECO:0000256" key="5">
    <source>
        <dbReference type="ARBA" id="ARBA00011971"/>
    </source>
</evidence>
<comment type="similarity">
    <text evidence="3 9">Belongs to the purine/pyrimidine phosphoribosyltransferase family. PyrE subfamily.</text>
</comment>
<dbReference type="GO" id="GO:0006207">
    <property type="term" value="P:'de novo' pyrimidine nucleobase biosynthetic process"/>
    <property type="evidence" value="ECO:0007669"/>
    <property type="project" value="TreeGrafter"/>
</dbReference>
<dbReference type="Gene3D" id="3.40.50.2020">
    <property type="match status" value="1"/>
</dbReference>
<dbReference type="GO" id="GO:0004588">
    <property type="term" value="F:orotate phosphoribosyltransferase activity"/>
    <property type="evidence" value="ECO:0007669"/>
    <property type="project" value="UniProtKB-UniRule"/>
</dbReference>
<reference evidence="11 12" key="1">
    <citation type="submission" date="2018-06" db="EMBL/GenBank/DDBJ databases">
        <authorList>
            <consortium name="Pathogen Informatics"/>
            <person name="Doyle S."/>
        </authorList>
    </citation>
    <scope>NUCLEOTIDE SEQUENCE [LARGE SCALE GENOMIC DNA]</scope>
    <source>
        <strain evidence="11 12">NCTC1659</strain>
    </source>
</reference>
<keyword evidence="6 9" id="KW-0328">Glycosyltransferase</keyword>
<evidence type="ECO:0000256" key="8">
    <source>
        <dbReference type="ARBA" id="ARBA00022975"/>
    </source>
</evidence>
<dbReference type="NCBIfam" id="TIGR00336">
    <property type="entry name" value="pyrE"/>
    <property type="match status" value="1"/>
</dbReference>
<evidence type="ECO:0000313" key="11">
    <source>
        <dbReference type="EMBL" id="STO59831.1"/>
    </source>
</evidence>
<feature type="binding site" description="in other chain" evidence="9">
    <location>
        <position position="26"/>
    </location>
    <ligand>
        <name>5-phospho-alpha-D-ribose 1-diphosphate</name>
        <dbReference type="ChEBI" id="CHEBI:58017"/>
        <note>ligand shared between dimeric partners</note>
    </ligand>
</feature>
<comment type="cofactor">
    <cofactor evidence="9">
        <name>Mg(2+)</name>
        <dbReference type="ChEBI" id="CHEBI:18420"/>
    </cofactor>
</comment>
<keyword evidence="9" id="KW-0460">Magnesium</keyword>
<evidence type="ECO:0000256" key="4">
    <source>
        <dbReference type="ARBA" id="ARBA00011738"/>
    </source>
</evidence>
<dbReference type="InterPro" id="IPR000836">
    <property type="entry name" value="PRTase_dom"/>
</dbReference>
<organism evidence="11 12">
    <name type="scientific">Canicola haemoglobinophilus</name>
    <dbReference type="NCBI Taxonomy" id="733"/>
    <lineage>
        <taxon>Bacteria</taxon>
        <taxon>Pseudomonadati</taxon>
        <taxon>Pseudomonadota</taxon>
        <taxon>Gammaproteobacteria</taxon>
        <taxon>Pasteurellales</taxon>
        <taxon>Pasteurellaceae</taxon>
        <taxon>Canicola</taxon>
    </lineage>
</organism>
<proteinExistence type="inferred from homology"/>
<feature type="domain" description="Phosphoribosyltransferase" evidence="10">
    <location>
        <begin position="52"/>
        <end position="161"/>
    </location>
</feature>
<keyword evidence="8 9" id="KW-0665">Pyrimidine biosynthesis</keyword>
<evidence type="ECO:0000259" key="10">
    <source>
        <dbReference type="Pfam" id="PF00156"/>
    </source>
</evidence>
<dbReference type="STRING" id="733.B0186_02955"/>
<dbReference type="FunFam" id="3.40.50.2020:FF:000008">
    <property type="entry name" value="Orotate phosphoribosyltransferase"/>
    <property type="match status" value="1"/>
</dbReference>
<feature type="binding site" evidence="9">
    <location>
        <position position="105"/>
    </location>
    <ligand>
        <name>5-phospho-alpha-D-ribose 1-diphosphate</name>
        <dbReference type="ChEBI" id="CHEBI:58017"/>
        <note>ligand shared between dimeric partners</note>
    </ligand>
</feature>